<accession>A0A920CH27</accession>
<dbReference type="AlphaFoldDB" id="A0A920CH27"/>
<evidence type="ECO:0000313" key="2">
    <source>
        <dbReference type="Proteomes" id="UP000681162"/>
    </source>
</evidence>
<dbReference type="RefSeq" id="WP_212942461.1">
    <property type="nucleotide sequence ID" value="NZ_BORR01000020.1"/>
</dbReference>
<proteinExistence type="predicted"/>
<sequence>MIRPIPRQSGKTPPVIIDELSEWTRERYEIKPIIMSRSEPVIVIVDDQERSYPSAGAMVSMAGEQIWMKGNPGAFHQT</sequence>
<gene>
    <name evidence="1" type="ORF">J41TS12_41710</name>
</gene>
<name>A0A920CH27_9BACL</name>
<keyword evidence="2" id="KW-1185">Reference proteome</keyword>
<organism evidence="1 2">
    <name type="scientific">Paenibacillus antibioticophila</name>
    <dbReference type="NCBI Taxonomy" id="1274374"/>
    <lineage>
        <taxon>Bacteria</taxon>
        <taxon>Bacillati</taxon>
        <taxon>Bacillota</taxon>
        <taxon>Bacilli</taxon>
        <taxon>Bacillales</taxon>
        <taxon>Paenibacillaceae</taxon>
        <taxon>Paenibacillus</taxon>
    </lineage>
</organism>
<dbReference type="EMBL" id="BORR01000020">
    <property type="protein sequence ID" value="GIO39310.1"/>
    <property type="molecule type" value="Genomic_DNA"/>
</dbReference>
<evidence type="ECO:0000313" key="1">
    <source>
        <dbReference type="EMBL" id="GIO39310.1"/>
    </source>
</evidence>
<reference evidence="1 2" key="1">
    <citation type="submission" date="2021-03" db="EMBL/GenBank/DDBJ databases">
        <title>Antimicrobial resistance genes in bacteria isolated from Japanese honey, and their potential for conferring macrolide and lincosamide resistance in the American foulbrood pathogen Paenibacillus larvae.</title>
        <authorList>
            <person name="Okamoto M."/>
            <person name="Kumagai M."/>
            <person name="Kanamori H."/>
            <person name="Takamatsu D."/>
        </authorList>
    </citation>
    <scope>NUCLEOTIDE SEQUENCE [LARGE SCALE GENOMIC DNA]</scope>
    <source>
        <strain evidence="1 2">J41TS12</strain>
    </source>
</reference>
<comment type="caution">
    <text evidence="1">The sequence shown here is derived from an EMBL/GenBank/DDBJ whole genome shotgun (WGS) entry which is preliminary data.</text>
</comment>
<protein>
    <submittedName>
        <fullName evidence="1">Uncharacterized protein</fullName>
    </submittedName>
</protein>
<dbReference type="Proteomes" id="UP000681162">
    <property type="component" value="Unassembled WGS sequence"/>
</dbReference>